<reference evidence="4" key="1">
    <citation type="submission" date="2025-08" db="UniProtKB">
        <authorList>
            <consortium name="Ensembl"/>
        </authorList>
    </citation>
    <scope>IDENTIFICATION</scope>
</reference>
<name>S4RSH1_PETMA</name>
<feature type="compositionally biased region" description="Acidic residues" evidence="2">
    <location>
        <begin position="172"/>
        <end position="186"/>
    </location>
</feature>
<dbReference type="PANTHER" id="PTHR15286">
    <property type="entry name" value="RAS-ASSOCIATING DOMAIN CONTAINING PROTEIN"/>
    <property type="match status" value="1"/>
</dbReference>
<feature type="region of interest" description="Disordered" evidence="2">
    <location>
        <begin position="430"/>
        <end position="503"/>
    </location>
</feature>
<dbReference type="SUPFAM" id="SSF54236">
    <property type="entry name" value="Ubiquitin-like"/>
    <property type="match status" value="1"/>
</dbReference>
<dbReference type="AlphaFoldDB" id="S4RSH1"/>
<organism evidence="4">
    <name type="scientific">Petromyzon marinus</name>
    <name type="common">Sea lamprey</name>
    <dbReference type="NCBI Taxonomy" id="7757"/>
    <lineage>
        <taxon>Eukaryota</taxon>
        <taxon>Metazoa</taxon>
        <taxon>Chordata</taxon>
        <taxon>Craniata</taxon>
        <taxon>Vertebrata</taxon>
        <taxon>Cyclostomata</taxon>
        <taxon>Hyperoartia</taxon>
        <taxon>Petromyzontiformes</taxon>
        <taxon>Petromyzontidae</taxon>
        <taxon>Petromyzon</taxon>
    </lineage>
</organism>
<dbReference type="InterPro" id="IPR033593">
    <property type="entry name" value="N-RASSF"/>
</dbReference>
<feature type="region of interest" description="Disordered" evidence="2">
    <location>
        <begin position="265"/>
        <end position="286"/>
    </location>
</feature>
<keyword evidence="1" id="KW-0175">Coiled coil</keyword>
<dbReference type="STRING" id="7757.ENSPMAP00000008160"/>
<evidence type="ECO:0000259" key="3">
    <source>
        <dbReference type="PROSITE" id="PS50200"/>
    </source>
</evidence>
<dbReference type="GO" id="GO:0007165">
    <property type="term" value="P:signal transduction"/>
    <property type="evidence" value="ECO:0007669"/>
    <property type="project" value="InterPro"/>
</dbReference>
<protein>
    <submittedName>
        <fullName evidence="4">Ras association domain family member 10</fullName>
    </submittedName>
</protein>
<feature type="compositionally biased region" description="Low complexity" evidence="2">
    <location>
        <begin position="42"/>
        <end position="51"/>
    </location>
</feature>
<reference evidence="4" key="2">
    <citation type="submission" date="2025-09" db="UniProtKB">
        <authorList>
            <consortium name="Ensembl"/>
        </authorList>
    </citation>
    <scope>IDENTIFICATION</scope>
</reference>
<feature type="compositionally biased region" description="Gly residues" evidence="2">
    <location>
        <begin position="267"/>
        <end position="284"/>
    </location>
</feature>
<dbReference type="OMA" id="KADLDYS"/>
<feature type="region of interest" description="Disordered" evidence="2">
    <location>
        <begin position="170"/>
        <end position="196"/>
    </location>
</feature>
<feature type="domain" description="Ras-associating" evidence="3">
    <location>
        <begin position="1"/>
        <end position="113"/>
    </location>
</feature>
<feature type="compositionally biased region" description="Low complexity" evidence="2">
    <location>
        <begin position="445"/>
        <end position="458"/>
    </location>
</feature>
<evidence type="ECO:0000256" key="2">
    <source>
        <dbReference type="SAM" id="MobiDB-lite"/>
    </source>
</evidence>
<evidence type="ECO:0000256" key="1">
    <source>
        <dbReference type="SAM" id="Coils"/>
    </source>
</evidence>
<evidence type="ECO:0000313" key="4">
    <source>
        <dbReference type="Ensembl" id="ENSPMAP00000008160.1"/>
    </source>
</evidence>
<dbReference type="PROSITE" id="PS50200">
    <property type="entry name" value="RA"/>
    <property type="match status" value="1"/>
</dbReference>
<accession>S4RSH1</accession>
<dbReference type="InterPro" id="IPR000159">
    <property type="entry name" value="RA_dom"/>
</dbReference>
<dbReference type="HOGENOM" id="CLU_036954_0_0_1"/>
<feature type="region of interest" description="Disordered" evidence="2">
    <location>
        <begin position="40"/>
        <end position="59"/>
    </location>
</feature>
<sequence length="503" mass="55284">KGQVAGILTVWVCQQEKVVSGMTRRTTCADVVRALLAEQRRNNNNSSSSSSKTLGTTGCGGKSLMGHPDAYGVVEKWRGYERVLPGRTKLLRLWTAWGAERSWVRFVLVKKDAFVQGAALRAAEARLVQSKVKPQPPPRSTAKFIEALSPELQRRIVRKAFRKLSALNGVKEEEEDDEDDDAEDDDARQCAPSPPLPAFAQRLETLVHVVISQDHTVRQQTQRLCQLDAEIEEYEARTHSDRVRKDGANYVHDAYALGYGHEHAAASGGGMEGEGGGDGGGGGDFDSRPWEDFEEYARVCGEVLSLHEQLRVRENTIERLSLELERNRRTAGGSRAASASDSPIADEEVEEATAAAYKLSPDADETTADFHRVDFEAERLKSELGASAYVGLRMDVEVQTAAGELARSERTLRTMQREFERLVKNIERMGVQQQQQQEEDLDRASTTSTQRTQVSSPPSLCPPLHVAVGGKEFASGDGDDSDTGLSSMHSQDSDTVVALESLV</sequence>
<dbReference type="SMART" id="SM00314">
    <property type="entry name" value="RA"/>
    <property type="match status" value="1"/>
</dbReference>
<feature type="coiled-coil region" evidence="1">
    <location>
        <begin position="398"/>
        <end position="425"/>
    </location>
</feature>
<dbReference type="InterPro" id="IPR029071">
    <property type="entry name" value="Ubiquitin-like_domsf"/>
</dbReference>
<dbReference type="PANTHER" id="PTHR15286:SF1">
    <property type="entry name" value="FI07216P"/>
    <property type="match status" value="1"/>
</dbReference>
<dbReference type="Ensembl" id="ENSPMAT00000008197.1">
    <property type="protein sequence ID" value="ENSPMAP00000008160.1"/>
    <property type="gene ID" value="ENSPMAG00000007415.1"/>
</dbReference>
<proteinExistence type="predicted"/>
<dbReference type="GeneTree" id="ENSGT00950000182839"/>
<dbReference type="Gene3D" id="3.10.20.90">
    <property type="entry name" value="Phosphatidylinositol 3-kinase Catalytic Subunit, Chain A, domain 1"/>
    <property type="match status" value="1"/>
</dbReference>